<evidence type="ECO:0000256" key="6">
    <source>
        <dbReference type="ARBA" id="ARBA00022723"/>
    </source>
</evidence>
<evidence type="ECO:0000256" key="11">
    <source>
        <dbReference type="ARBA" id="ARBA00022984"/>
    </source>
</evidence>
<keyword evidence="9 17" id="KW-0460">Magnesium</keyword>
<dbReference type="Gene3D" id="3.30.470.20">
    <property type="entry name" value="ATP-grasp fold, B domain"/>
    <property type="match status" value="1"/>
</dbReference>
<feature type="active site" evidence="16">
    <location>
        <position position="190"/>
    </location>
</feature>
<keyword evidence="6 17" id="KW-0479">Metal-binding</keyword>
<dbReference type="GO" id="GO:0009252">
    <property type="term" value="P:peptidoglycan biosynthetic process"/>
    <property type="evidence" value="ECO:0007669"/>
    <property type="project" value="UniProtKB-UniRule"/>
</dbReference>
<feature type="binding site" evidence="17">
    <location>
        <position position="312"/>
    </location>
    <ligand>
        <name>Mg(2+)</name>
        <dbReference type="ChEBI" id="CHEBI:18420"/>
        <label>2</label>
    </ligand>
</feature>
<feature type="active site" evidence="16">
    <location>
        <position position="15"/>
    </location>
</feature>
<dbReference type="EMBL" id="CP003315">
    <property type="protein sequence ID" value="AFA41383.1"/>
    <property type="molecule type" value="Genomic_DNA"/>
</dbReference>
<protein>
    <recommendedName>
        <fullName evidence="15">D-alanine--D-alanine ligase</fullName>
        <ecNumber evidence="15">6.3.2.4</ecNumber>
    </recommendedName>
    <alternativeName>
        <fullName evidence="15">D-Ala-D-Ala ligase</fullName>
    </alternativeName>
    <alternativeName>
        <fullName evidence="15">D-alanylalanine synthetase</fullName>
    </alternativeName>
</protein>
<keyword evidence="11 15" id="KW-0573">Peptidoglycan synthesis</keyword>
<evidence type="ECO:0000256" key="1">
    <source>
        <dbReference type="ARBA" id="ARBA00001936"/>
    </source>
</evidence>
<dbReference type="GO" id="GO:0046872">
    <property type="term" value="F:metal ion binding"/>
    <property type="evidence" value="ECO:0007669"/>
    <property type="project" value="UniProtKB-KW"/>
</dbReference>
<evidence type="ECO:0000256" key="14">
    <source>
        <dbReference type="ARBA" id="ARBA00047614"/>
    </source>
</evidence>
<evidence type="ECO:0000256" key="16">
    <source>
        <dbReference type="PIRSR" id="PIRSR039102-1"/>
    </source>
</evidence>
<comment type="cofactor">
    <cofactor evidence="1">
        <name>Mn(2+)</name>
        <dbReference type="ChEBI" id="CHEBI:29035"/>
    </cofactor>
</comment>
<evidence type="ECO:0000256" key="5">
    <source>
        <dbReference type="ARBA" id="ARBA00022598"/>
    </source>
</evidence>
<dbReference type="AlphaFoldDB" id="H6Q5A0"/>
<dbReference type="InterPro" id="IPR013815">
    <property type="entry name" value="ATP_grasp_subdomain_1"/>
</dbReference>
<evidence type="ECO:0000256" key="13">
    <source>
        <dbReference type="ARBA" id="ARBA00023316"/>
    </source>
</evidence>
<comment type="subcellular location">
    <subcellularLocation>
        <location evidence="15">Cytoplasm</location>
    </subcellularLocation>
</comment>
<dbReference type="GO" id="GO:0005524">
    <property type="term" value="F:ATP binding"/>
    <property type="evidence" value="ECO:0007669"/>
    <property type="project" value="UniProtKB-UniRule"/>
</dbReference>
<dbReference type="GO" id="GO:0071555">
    <property type="term" value="P:cell wall organization"/>
    <property type="evidence" value="ECO:0007669"/>
    <property type="project" value="UniProtKB-KW"/>
</dbReference>
<comment type="cofactor">
    <cofactor evidence="17">
        <name>Mg(2+)</name>
        <dbReference type="ChEBI" id="CHEBI:18420"/>
    </cofactor>
    <cofactor evidence="17">
        <name>Mn(2+)</name>
        <dbReference type="ChEBI" id="CHEBI:29035"/>
    </cofactor>
    <text evidence="17">Binds 2 magnesium or manganese ions per subunit.</text>
</comment>
<dbReference type="Proteomes" id="UP000009061">
    <property type="component" value="Chromosome"/>
</dbReference>
<feature type="binding site" evidence="17">
    <location>
        <position position="314"/>
    </location>
    <ligand>
        <name>Mg(2+)</name>
        <dbReference type="ChEBI" id="CHEBI:18420"/>
        <label>2</label>
    </ligand>
</feature>
<feature type="domain" description="ATP-grasp" evidence="19">
    <location>
        <begin position="143"/>
        <end position="345"/>
    </location>
</feature>
<dbReference type="PIRSF" id="PIRSF039102">
    <property type="entry name" value="Ddl/VanB"/>
    <property type="match status" value="1"/>
</dbReference>
<keyword evidence="5 15" id="KW-0436">Ligase</keyword>
<evidence type="ECO:0000256" key="18">
    <source>
        <dbReference type="PROSITE-ProRule" id="PRU00409"/>
    </source>
</evidence>
<dbReference type="PROSITE" id="PS00844">
    <property type="entry name" value="DALA_DALA_LIGASE_2"/>
    <property type="match status" value="1"/>
</dbReference>
<dbReference type="InterPro" id="IPR011761">
    <property type="entry name" value="ATP-grasp"/>
</dbReference>
<sequence length="365" mass="41452">MKINIAIFFGGESSEHQISLKSSINVIQSIDKNKYHLILIGVEKNGKLGIRTHKKYVLYPNDMNRIQLGPATGYIAVIPGKWKFKFLNLSNKKTLQVDLIFSVLHGEKGENGSFQGFYNVLNVPYVGSGVLGSSICMDKDMTKRILKTFNILVTPSITIKNQKKYKKIKYSKIIKKIGFPCIVKPATQGSSIGVNLASNFFELKKSIKNSFFYDNKILIEPLISGREIEVGILGNEQPVTSICGEIQHKNKFYDFQAKYIKDSKLIIPANISNNLSNNIRQIAKKVFLMLECSIMARIDFFITKKEEIILNEINTIPGFTENSMYSKLWEASGVNFSSLINKLIELTLAKNKNKLFYKKKYLKNF</sequence>
<dbReference type="InterPro" id="IPR016185">
    <property type="entry name" value="PreATP-grasp_dom_sf"/>
</dbReference>
<dbReference type="SUPFAM" id="SSF56059">
    <property type="entry name" value="Glutathione synthetase ATP-binding domain-like"/>
    <property type="match status" value="1"/>
</dbReference>
<dbReference type="Gene3D" id="3.30.1490.20">
    <property type="entry name" value="ATP-grasp fold, A domain"/>
    <property type="match status" value="1"/>
</dbReference>
<dbReference type="InterPro" id="IPR000291">
    <property type="entry name" value="D-Ala_lig_Van_CS"/>
</dbReference>
<dbReference type="Pfam" id="PF01820">
    <property type="entry name" value="Dala_Dala_lig_N"/>
    <property type="match status" value="1"/>
</dbReference>
<dbReference type="STRING" id="1142511.WIGMOR_0569"/>
<keyword evidence="10 15" id="KW-0133">Cell shape</keyword>
<proteinExistence type="inferred from homology"/>
<evidence type="ECO:0000256" key="3">
    <source>
        <dbReference type="ARBA" id="ARBA00004752"/>
    </source>
</evidence>
<name>H6Q5A0_WIGGL</name>
<evidence type="ECO:0000256" key="9">
    <source>
        <dbReference type="ARBA" id="ARBA00022842"/>
    </source>
</evidence>
<evidence type="ECO:0000256" key="10">
    <source>
        <dbReference type="ARBA" id="ARBA00022960"/>
    </source>
</evidence>
<dbReference type="HOGENOM" id="CLU_039268_0_0_6"/>
<evidence type="ECO:0000259" key="19">
    <source>
        <dbReference type="PROSITE" id="PS50975"/>
    </source>
</evidence>
<dbReference type="PANTHER" id="PTHR23132:SF25">
    <property type="entry name" value="D-ALANINE--D-ALANINE LIGASE A"/>
    <property type="match status" value="1"/>
</dbReference>
<dbReference type="KEGG" id="wgl:WIGMOR_0569"/>
<dbReference type="PROSITE" id="PS00843">
    <property type="entry name" value="DALA_DALA_LIGASE_1"/>
    <property type="match status" value="1"/>
</dbReference>
<evidence type="ECO:0000256" key="15">
    <source>
        <dbReference type="HAMAP-Rule" id="MF_00047"/>
    </source>
</evidence>
<dbReference type="InterPro" id="IPR005905">
    <property type="entry name" value="D_ala_D_ala"/>
</dbReference>
<evidence type="ECO:0000256" key="7">
    <source>
        <dbReference type="ARBA" id="ARBA00022741"/>
    </source>
</evidence>
<dbReference type="Gene3D" id="3.40.50.20">
    <property type="match status" value="1"/>
</dbReference>
<dbReference type="InterPro" id="IPR011095">
    <property type="entry name" value="Dala_Dala_lig_C"/>
</dbReference>
<gene>
    <name evidence="20" type="primary">ddlA</name>
    <name evidence="15" type="synonym">ddl</name>
    <name evidence="20" type="ORF">WIGMOR_0569</name>
</gene>
<feature type="binding site" evidence="17">
    <location>
        <position position="312"/>
    </location>
    <ligand>
        <name>Mg(2+)</name>
        <dbReference type="ChEBI" id="CHEBI:18420"/>
        <label>1</label>
    </ligand>
</feature>
<dbReference type="NCBIfam" id="TIGR01205">
    <property type="entry name" value="D_ala_D_alaTIGR"/>
    <property type="match status" value="1"/>
</dbReference>
<evidence type="ECO:0000313" key="20">
    <source>
        <dbReference type="EMBL" id="AFA41383.1"/>
    </source>
</evidence>
<evidence type="ECO:0000256" key="2">
    <source>
        <dbReference type="ARBA" id="ARBA00003921"/>
    </source>
</evidence>
<dbReference type="EC" id="6.3.2.4" evidence="15"/>
<evidence type="ECO:0000313" key="21">
    <source>
        <dbReference type="Proteomes" id="UP000009061"/>
    </source>
</evidence>
<organism evidence="20 21">
    <name type="scientific">Wigglesworthia glossinidia endosymbiont of Glossina morsitans morsitans</name>
    <name type="common">Yale colony</name>
    <dbReference type="NCBI Taxonomy" id="1142511"/>
    <lineage>
        <taxon>Bacteria</taxon>
        <taxon>Pseudomonadati</taxon>
        <taxon>Pseudomonadota</taxon>
        <taxon>Gammaproteobacteria</taxon>
        <taxon>Enterobacterales</taxon>
        <taxon>Erwiniaceae</taxon>
        <taxon>Wigglesworthia</taxon>
    </lineage>
</organism>
<comment type="similarity">
    <text evidence="4 15">Belongs to the D-alanine--D-alanine ligase family.</text>
</comment>
<comment type="function">
    <text evidence="2 15">Cell wall formation.</text>
</comment>
<dbReference type="SUPFAM" id="SSF52440">
    <property type="entry name" value="PreATP-grasp domain"/>
    <property type="match status" value="1"/>
</dbReference>
<evidence type="ECO:0000256" key="12">
    <source>
        <dbReference type="ARBA" id="ARBA00023211"/>
    </source>
</evidence>
<dbReference type="FunFam" id="3.30.470.20:FF:000008">
    <property type="entry name" value="D-alanine--D-alanine ligase"/>
    <property type="match status" value="1"/>
</dbReference>
<dbReference type="OrthoDB" id="9813261at2"/>
<keyword evidence="15" id="KW-0963">Cytoplasm</keyword>
<feature type="active site" evidence="16">
    <location>
        <position position="323"/>
    </location>
</feature>
<evidence type="ECO:0000256" key="8">
    <source>
        <dbReference type="ARBA" id="ARBA00022840"/>
    </source>
</evidence>
<keyword evidence="12 17" id="KW-0464">Manganese</keyword>
<dbReference type="GO" id="GO:0005829">
    <property type="term" value="C:cytosol"/>
    <property type="evidence" value="ECO:0007669"/>
    <property type="project" value="TreeGrafter"/>
</dbReference>
<comment type="catalytic activity">
    <reaction evidence="14 15">
        <text>2 D-alanine + ATP = D-alanyl-D-alanine + ADP + phosphate + H(+)</text>
        <dbReference type="Rhea" id="RHEA:11224"/>
        <dbReference type="ChEBI" id="CHEBI:15378"/>
        <dbReference type="ChEBI" id="CHEBI:30616"/>
        <dbReference type="ChEBI" id="CHEBI:43474"/>
        <dbReference type="ChEBI" id="CHEBI:57416"/>
        <dbReference type="ChEBI" id="CHEBI:57822"/>
        <dbReference type="ChEBI" id="CHEBI:456216"/>
        <dbReference type="EC" id="6.3.2.4"/>
    </reaction>
</comment>
<dbReference type="HAMAP" id="MF_00047">
    <property type="entry name" value="Dala_Dala_lig"/>
    <property type="match status" value="1"/>
</dbReference>
<feature type="binding site" evidence="17">
    <location>
        <position position="299"/>
    </location>
    <ligand>
        <name>Mg(2+)</name>
        <dbReference type="ChEBI" id="CHEBI:18420"/>
        <label>1</label>
    </ligand>
</feature>
<keyword evidence="13 15" id="KW-0961">Cell wall biogenesis/degradation</keyword>
<evidence type="ECO:0000256" key="4">
    <source>
        <dbReference type="ARBA" id="ARBA00010871"/>
    </source>
</evidence>
<dbReference type="UniPathway" id="UPA00219"/>
<dbReference type="RefSeq" id="WP_014354322.1">
    <property type="nucleotide sequence ID" value="NC_016893.1"/>
</dbReference>
<accession>H6Q5A0</accession>
<comment type="pathway">
    <text evidence="3 15">Cell wall biogenesis; peptidoglycan biosynthesis.</text>
</comment>
<keyword evidence="7 18" id="KW-0547">Nucleotide-binding</keyword>
<dbReference type="InterPro" id="IPR011127">
    <property type="entry name" value="Dala_Dala_lig_N"/>
</dbReference>
<dbReference type="eggNOG" id="COG1181">
    <property type="taxonomic scope" value="Bacteria"/>
</dbReference>
<dbReference type="PROSITE" id="PS50975">
    <property type="entry name" value="ATP_GRASP"/>
    <property type="match status" value="1"/>
</dbReference>
<keyword evidence="8 18" id="KW-0067">ATP-binding</keyword>
<dbReference type="NCBIfam" id="NF002528">
    <property type="entry name" value="PRK01966.1-4"/>
    <property type="match status" value="1"/>
</dbReference>
<dbReference type="GO" id="GO:0008360">
    <property type="term" value="P:regulation of cell shape"/>
    <property type="evidence" value="ECO:0007669"/>
    <property type="project" value="UniProtKB-KW"/>
</dbReference>
<dbReference type="GO" id="GO:0008716">
    <property type="term" value="F:D-alanine-D-alanine ligase activity"/>
    <property type="evidence" value="ECO:0007669"/>
    <property type="project" value="UniProtKB-UniRule"/>
</dbReference>
<reference evidence="20 21" key="1">
    <citation type="journal article" date="2012" name="MBio">
        <title>Insight into the transmission biology and species-specific functional capabilities of tsetse (Diptera: glossinidae) obligate symbiont wigglesworthia.</title>
        <authorList>
            <person name="Rio R.V."/>
            <person name="Symula R.E."/>
            <person name="Wang J."/>
            <person name="Lohs C."/>
            <person name="Wu Y.N."/>
            <person name="Snyder A.K."/>
            <person name="Bjornson R.D."/>
            <person name="Oshima K."/>
            <person name="Biehl B.S."/>
            <person name="Perna N.T."/>
            <person name="Hattori M."/>
            <person name="Aksoy S."/>
        </authorList>
    </citation>
    <scope>NUCLEOTIDE SEQUENCE [LARGE SCALE GENOMIC DNA]</scope>
    <source>
        <strain evidence="20">WGM</strain>
    </source>
</reference>
<evidence type="ECO:0000256" key="17">
    <source>
        <dbReference type="PIRSR" id="PIRSR039102-3"/>
    </source>
</evidence>
<dbReference type="Pfam" id="PF07478">
    <property type="entry name" value="Dala_Dala_lig_C"/>
    <property type="match status" value="1"/>
</dbReference>
<keyword evidence="21" id="KW-1185">Reference proteome</keyword>
<dbReference type="PANTHER" id="PTHR23132">
    <property type="entry name" value="D-ALANINE--D-ALANINE LIGASE"/>
    <property type="match status" value="1"/>
</dbReference>